<sequence length="133" mass="14377">MPRGWPTTRSAASSFKTACQTSTTYGRATACTAPTGRDHHDIRGGLHGSLDLHPAVVRILTIAVEYLELYWPITHGKRPCFCTHAPSKDGSTPTYGHAWNGSGPESYRISDGVVAALIASLSLRDIEFLPPRS</sequence>
<dbReference type="RefSeq" id="WP_254753266.1">
    <property type="nucleotide sequence ID" value="NZ_JANCLV010000028.1"/>
</dbReference>
<evidence type="ECO:0000313" key="2">
    <source>
        <dbReference type="Proteomes" id="UP001524318"/>
    </source>
</evidence>
<dbReference type="EMBL" id="JANCLV010000028">
    <property type="protein sequence ID" value="MCP9002072.1"/>
    <property type="molecule type" value="Genomic_DNA"/>
</dbReference>
<evidence type="ECO:0000313" key="1">
    <source>
        <dbReference type="EMBL" id="MCP9002072.1"/>
    </source>
</evidence>
<dbReference type="Proteomes" id="UP001524318">
    <property type="component" value="Unassembled WGS sequence"/>
</dbReference>
<protein>
    <submittedName>
        <fullName evidence="1">Uncharacterized protein</fullName>
    </submittedName>
</protein>
<reference evidence="1 2" key="1">
    <citation type="submission" date="2022-06" db="EMBL/GenBank/DDBJ databases">
        <title>Pseudarthrobacter sp. strain RMG13 Genome sequencing and assembly.</title>
        <authorList>
            <person name="Kim I."/>
        </authorList>
    </citation>
    <scope>NUCLEOTIDE SEQUENCE [LARGE SCALE GENOMIC DNA]</scope>
    <source>
        <strain evidence="1 2">RMG13</strain>
    </source>
</reference>
<keyword evidence="2" id="KW-1185">Reference proteome</keyword>
<gene>
    <name evidence="1" type="ORF">NFC73_20420</name>
</gene>
<accession>A0ABT1LUB6</accession>
<name>A0ABT1LUB6_9MICC</name>
<comment type="caution">
    <text evidence="1">The sequence shown here is derived from an EMBL/GenBank/DDBJ whole genome shotgun (WGS) entry which is preliminary data.</text>
</comment>
<organism evidence="1 2">
    <name type="scientific">Pseudarthrobacter humi</name>
    <dbReference type="NCBI Taxonomy" id="2952523"/>
    <lineage>
        <taxon>Bacteria</taxon>
        <taxon>Bacillati</taxon>
        <taxon>Actinomycetota</taxon>
        <taxon>Actinomycetes</taxon>
        <taxon>Micrococcales</taxon>
        <taxon>Micrococcaceae</taxon>
        <taxon>Pseudarthrobacter</taxon>
    </lineage>
</organism>
<proteinExistence type="predicted"/>